<gene>
    <name evidence="1" type="ORF">VRU49_02650</name>
</gene>
<dbReference type="PROSITE" id="PS51257">
    <property type="entry name" value="PROKAR_LIPOPROTEIN"/>
    <property type="match status" value="1"/>
</dbReference>
<dbReference type="Proteomes" id="UP001337681">
    <property type="component" value="Unassembled WGS sequence"/>
</dbReference>
<keyword evidence="2" id="KW-1185">Reference proteome</keyword>
<proteinExistence type="predicted"/>
<evidence type="ECO:0000313" key="2">
    <source>
        <dbReference type="Proteomes" id="UP001337681"/>
    </source>
</evidence>
<name>A0ABU7H192_9SPHI</name>
<organism evidence="1 2">
    <name type="scientific">Pedobacter flavus</name>
    <dbReference type="NCBI Taxonomy" id="3113906"/>
    <lineage>
        <taxon>Bacteria</taxon>
        <taxon>Pseudomonadati</taxon>
        <taxon>Bacteroidota</taxon>
        <taxon>Sphingobacteriia</taxon>
        <taxon>Sphingobacteriales</taxon>
        <taxon>Sphingobacteriaceae</taxon>
        <taxon>Pedobacter</taxon>
    </lineage>
</organism>
<reference evidence="1 2" key="1">
    <citation type="submission" date="2024-01" db="EMBL/GenBank/DDBJ databases">
        <title>Pedobacter sp. nov., isolated from oil-contaminated soil.</title>
        <authorList>
            <person name="Le N.T.T."/>
        </authorList>
    </citation>
    <scope>NUCLEOTIDE SEQUENCE [LARGE SCALE GENOMIC DNA]</scope>
    <source>
        <strain evidence="1 2">VNH31</strain>
    </source>
</reference>
<dbReference type="EMBL" id="JAZDQU010000001">
    <property type="protein sequence ID" value="MEE1884311.1"/>
    <property type="molecule type" value="Genomic_DNA"/>
</dbReference>
<dbReference type="InterPro" id="IPR025366">
    <property type="entry name" value="DUF4270"/>
</dbReference>
<sequence length="481" mass="53639">MKFKPQDLLTLLIGLFLLGSCKESNNIGLDIDPNSKIEGTLVDTLSIASRTEKEPRSQATRLQRNPIGYISDPIFGSVESNISMALTIPDIVTNDFTFTSSAILDSAVLVLSYSKELYADTLASRYRFEVRELAESINTKDSYYADQVYPTNAQIVGTFYDRIFPTKPLKVNDIVTGGPDTLKQVPAQLRIQLDKNFVKNKIMSLNPTTLSDQRLFSNKFNGFKIELNKGTSVGQLGMVFFDFISSNSKLEVYYRKPNELNANETDTAVVNFPITNAGITSVVSSIVRNYTGTPIETQLNNPNTQYAETYVQGLAGVKTKITFPYLNKFKNTVGSVIVNKAELVVPIISGTDVAPFKPLPRIALYKKDIVNKPTQIQDQLYFYNQFMSQELGDFAFGGYFDSTKKQYVFVITNYIQQLLNGQEEDKGTYLAATPLSEFEYLVPSFATAGRSIIGSGAKKADGTYLNPTNRMKLNIFYSKLN</sequence>
<accession>A0ABU7H192</accession>
<protein>
    <submittedName>
        <fullName evidence="1">DUF4270 domain-containing protein</fullName>
    </submittedName>
</protein>
<evidence type="ECO:0000313" key="1">
    <source>
        <dbReference type="EMBL" id="MEE1884311.1"/>
    </source>
</evidence>
<dbReference type="RefSeq" id="WP_330145228.1">
    <property type="nucleotide sequence ID" value="NZ_JAZDQU010000001.1"/>
</dbReference>
<comment type="caution">
    <text evidence="1">The sequence shown here is derived from an EMBL/GenBank/DDBJ whole genome shotgun (WGS) entry which is preliminary data.</text>
</comment>
<dbReference type="Pfam" id="PF14092">
    <property type="entry name" value="DUF4270"/>
    <property type="match status" value="1"/>
</dbReference>